<evidence type="ECO:0000256" key="7">
    <source>
        <dbReference type="SAM" id="MobiDB-lite"/>
    </source>
</evidence>
<gene>
    <name evidence="9" type="ORF">HYPSUDRAFT_31893</name>
</gene>
<dbReference type="STRING" id="945553.A0A0D2QE50"/>
<evidence type="ECO:0000313" key="10">
    <source>
        <dbReference type="Proteomes" id="UP000054270"/>
    </source>
</evidence>
<dbReference type="AlphaFoldDB" id="A0A0D2QE50"/>
<keyword evidence="10" id="KW-1185">Reference proteome</keyword>
<reference evidence="10" key="1">
    <citation type="submission" date="2014-04" db="EMBL/GenBank/DDBJ databases">
        <title>Evolutionary Origins and Diversification of the Mycorrhizal Mutualists.</title>
        <authorList>
            <consortium name="DOE Joint Genome Institute"/>
            <consortium name="Mycorrhizal Genomics Consortium"/>
            <person name="Kohler A."/>
            <person name="Kuo A."/>
            <person name="Nagy L.G."/>
            <person name="Floudas D."/>
            <person name="Copeland A."/>
            <person name="Barry K.W."/>
            <person name="Cichocki N."/>
            <person name="Veneault-Fourrey C."/>
            <person name="LaButti K."/>
            <person name="Lindquist E.A."/>
            <person name="Lipzen A."/>
            <person name="Lundell T."/>
            <person name="Morin E."/>
            <person name="Murat C."/>
            <person name="Riley R."/>
            <person name="Ohm R."/>
            <person name="Sun H."/>
            <person name="Tunlid A."/>
            <person name="Henrissat B."/>
            <person name="Grigoriev I.V."/>
            <person name="Hibbett D.S."/>
            <person name="Martin F."/>
        </authorList>
    </citation>
    <scope>NUCLEOTIDE SEQUENCE [LARGE SCALE GENOMIC DNA]</scope>
    <source>
        <strain evidence="10">FD-334 SS-4</strain>
    </source>
</reference>
<evidence type="ECO:0000313" key="9">
    <source>
        <dbReference type="EMBL" id="KJA29875.1"/>
    </source>
</evidence>
<evidence type="ECO:0008006" key="11">
    <source>
        <dbReference type="Google" id="ProtNLM"/>
    </source>
</evidence>
<sequence length="545" mass="59494">MSFMTLTSSVLRRLLHTRRPGDTNTSESVDHAVAYQPNTAPLLRRLLDVFWRTFDLGFTAFGGPPVHFQIFHQRFVDGRGKTPWIDEQTYQELFALSQALPGPASTKMLFNIAHIHAGIIPAMFAFFLWSFPGAVAMYGLSLAVEKIGETLPGPVYAVLSGVNAATVGIIALAAMQLARKAITDPLTRLLVVFGGCCGLCYNALWYLPVLLVFAGQVTMIWDMTGQRLQVKWRNRRRSRRRSARPPLEEQITEPEEGLPMGGMEQPSSRNSITSGSLRRQTAPPLAQGTTDEDAQRTTPVARTQPSRIDISAHNVPIKVGLSVITAFFTVFAVFMVLRGVLGHPPLLLKLCNNMILAGTIIFGGGPVVIPLLRDYVVAPGWVSPRDFLLGLAVIQAMPGPNFNFAVYLGALVLVGPKADKSLPTIIGSLLSFLSIFSPGLLLSIGFQSVWRTLRKRRAVLSVLRGVNAAAVGFVFTAVYRLWEIGFLTAEETTGISLGEEPWWLVIAAVTLTFVEWFSTPPPVAILMGGVAGIGWWGAVGRHLHA</sequence>
<feature type="transmembrane region" description="Helical" evidence="8">
    <location>
        <begin position="319"/>
        <end position="341"/>
    </location>
</feature>
<dbReference type="EMBL" id="KN817518">
    <property type="protein sequence ID" value="KJA29875.1"/>
    <property type="molecule type" value="Genomic_DNA"/>
</dbReference>
<evidence type="ECO:0000256" key="5">
    <source>
        <dbReference type="ARBA" id="ARBA00022989"/>
    </source>
</evidence>
<dbReference type="Pfam" id="PF02417">
    <property type="entry name" value="Chromate_transp"/>
    <property type="match status" value="2"/>
</dbReference>
<feature type="compositionally biased region" description="Basic residues" evidence="7">
    <location>
        <begin position="232"/>
        <end position="243"/>
    </location>
</feature>
<dbReference type="OrthoDB" id="2160638at2759"/>
<dbReference type="OMA" id="AWRERRM"/>
<feature type="transmembrane region" description="Helical" evidence="8">
    <location>
        <begin position="353"/>
        <end position="375"/>
    </location>
</feature>
<comment type="similarity">
    <text evidence="2">Belongs to the chromate ion transporter (CHR) (TC 2.A.51) family.</text>
</comment>
<evidence type="ECO:0000256" key="8">
    <source>
        <dbReference type="SAM" id="Phobius"/>
    </source>
</evidence>
<dbReference type="GO" id="GO:0015109">
    <property type="term" value="F:chromate transmembrane transporter activity"/>
    <property type="evidence" value="ECO:0007669"/>
    <property type="project" value="InterPro"/>
</dbReference>
<evidence type="ECO:0000256" key="6">
    <source>
        <dbReference type="ARBA" id="ARBA00023136"/>
    </source>
</evidence>
<dbReference type="GO" id="GO:0005886">
    <property type="term" value="C:plasma membrane"/>
    <property type="evidence" value="ECO:0007669"/>
    <property type="project" value="UniProtKB-SubCell"/>
</dbReference>
<evidence type="ECO:0000256" key="4">
    <source>
        <dbReference type="ARBA" id="ARBA00022692"/>
    </source>
</evidence>
<name>A0A0D2QE50_HYPSF</name>
<comment type="subcellular location">
    <subcellularLocation>
        <location evidence="1">Cell membrane</location>
        <topology evidence="1">Multi-pass membrane protein</topology>
    </subcellularLocation>
</comment>
<feature type="compositionally biased region" description="Polar residues" evidence="7">
    <location>
        <begin position="296"/>
        <end position="305"/>
    </location>
</feature>
<feature type="transmembrane region" description="Helical" evidence="8">
    <location>
        <begin position="155"/>
        <end position="174"/>
    </location>
</feature>
<evidence type="ECO:0000256" key="1">
    <source>
        <dbReference type="ARBA" id="ARBA00004651"/>
    </source>
</evidence>
<keyword evidence="3" id="KW-1003">Cell membrane</keyword>
<accession>A0A0D2QE50</accession>
<evidence type="ECO:0000256" key="2">
    <source>
        <dbReference type="ARBA" id="ARBA00005262"/>
    </source>
</evidence>
<keyword evidence="4 8" id="KW-0812">Transmembrane</keyword>
<feature type="region of interest" description="Disordered" evidence="7">
    <location>
        <begin position="232"/>
        <end position="305"/>
    </location>
</feature>
<proteinExistence type="inferred from homology"/>
<organism evidence="9 10">
    <name type="scientific">Hypholoma sublateritium (strain FD-334 SS-4)</name>
    <dbReference type="NCBI Taxonomy" id="945553"/>
    <lineage>
        <taxon>Eukaryota</taxon>
        <taxon>Fungi</taxon>
        <taxon>Dikarya</taxon>
        <taxon>Basidiomycota</taxon>
        <taxon>Agaricomycotina</taxon>
        <taxon>Agaricomycetes</taxon>
        <taxon>Agaricomycetidae</taxon>
        <taxon>Agaricales</taxon>
        <taxon>Agaricineae</taxon>
        <taxon>Strophariaceae</taxon>
        <taxon>Hypholoma</taxon>
    </lineage>
</organism>
<keyword evidence="6 8" id="KW-0472">Membrane</keyword>
<evidence type="ECO:0000256" key="3">
    <source>
        <dbReference type="ARBA" id="ARBA00022475"/>
    </source>
</evidence>
<feature type="transmembrane region" description="Helical" evidence="8">
    <location>
        <begin position="458"/>
        <end position="482"/>
    </location>
</feature>
<protein>
    <recommendedName>
        <fullName evidence="11">Chromate ion transporter</fullName>
    </recommendedName>
</protein>
<dbReference type="InterPro" id="IPR003370">
    <property type="entry name" value="Chromate_transpt"/>
</dbReference>
<dbReference type="PANTHER" id="PTHR33567">
    <property type="entry name" value="CHROMATE ION TRANSPORTER (EUROFUNG)"/>
    <property type="match status" value="1"/>
</dbReference>
<keyword evidence="5 8" id="KW-1133">Transmembrane helix</keyword>
<feature type="transmembrane region" description="Helical" evidence="8">
    <location>
        <begin position="425"/>
        <end position="446"/>
    </location>
</feature>
<dbReference type="PANTHER" id="PTHR33567:SF3">
    <property type="entry name" value="CHROMATE ION TRANSPORTER (EUROFUNG)"/>
    <property type="match status" value="1"/>
</dbReference>
<dbReference type="Proteomes" id="UP000054270">
    <property type="component" value="Unassembled WGS sequence"/>
</dbReference>
<feature type="transmembrane region" description="Helical" evidence="8">
    <location>
        <begin position="115"/>
        <end position="135"/>
    </location>
</feature>
<feature type="compositionally biased region" description="Polar residues" evidence="7">
    <location>
        <begin position="265"/>
        <end position="279"/>
    </location>
</feature>
<feature type="transmembrane region" description="Helical" evidence="8">
    <location>
        <begin position="387"/>
        <end position="413"/>
    </location>
</feature>
<feature type="transmembrane region" description="Helical" evidence="8">
    <location>
        <begin position="186"/>
        <end position="204"/>
    </location>
</feature>